<reference evidence="5" key="1">
    <citation type="submission" date="2017-06" db="EMBL/GenBank/DDBJ databases">
        <authorList>
            <person name="Varghese N."/>
            <person name="Submissions S."/>
        </authorList>
    </citation>
    <scope>NUCLEOTIDE SEQUENCE [LARGE SCALE GENOMIC DNA]</scope>
    <source>
        <strain evidence="5">JCM 23211</strain>
    </source>
</reference>
<evidence type="ECO:0000256" key="1">
    <source>
        <dbReference type="ARBA" id="ARBA00000177"/>
    </source>
</evidence>
<dbReference type="SUPFAM" id="SSF52096">
    <property type="entry name" value="ClpP/crotonase"/>
    <property type="match status" value="1"/>
</dbReference>
<name>A0A239JXK2_9NOCA</name>
<dbReference type="Proteomes" id="UP000198327">
    <property type="component" value="Unassembled WGS sequence"/>
</dbReference>
<dbReference type="Pfam" id="PF00378">
    <property type="entry name" value="ECH_1"/>
    <property type="match status" value="1"/>
</dbReference>
<evidence type="ECO:0000313" key="4">
    <source>
        <dbReference type="EMBL" id="SNT10545.1"/>
    </source>
</evidence>
<feature type="binding site" description="in other chain" evidence="3">
    <location>
        <position position="163"/>
    </location>
    <ligand>
        <name>substrate</name>
        <note>ligand shared between two neighboring subunits</note>
    </ligand>
</feature>
<dbReference type="GO" id="GO:0005829">
    <property type="term" value="C:cytosol"/>
    <property type="evidence" value="ECO:0007669"/>
    <property type="project" value="TreeGrafter"/>
</dbReference>
<dbReference type="Gene3D" id="3.90.226.10">
    <property type="entry name" value="2-enoyl-CoA Hydratase, Chain A, domain 1"/>
    <property type="match status" value="1"/>
</dbReference>
<feature type="binding site" description="in other chain" evidence="3">
    <location>
        <position position="47"/>
    </location>
    <ligand>
        <name>substrate</name>
        <note>ligand shared between two neighboring subunits</note>
    </ligand>
</feature>
<dbReference type="HAMAP" id="MF_01934">
    <property type="entry name" value="MenB"/>
    <property type="match status" value="1"/>
</dbReference>
<dbReference type="EMBL" id="FZOW01000009">
    <property type="protein sequence ID" value="SNT10545.1"/>
    <property type="molecule type" value="Genomic_DNA"/>
</dbReference>
<keyword evidence="3" id="KW-0474">Menaquinone biosynthesis</keyword>
<evidence type="ECO:0000256" key="2">
    <source>
        <dbReference type="ARBA" id="ARBA00023239"/>
    </source>
</evidence>
<dbReference type="PANTHER" id="PTHR43113">
    <property type="entry name" value="NUCLEOSIDE-DIPHOSPHATE-SUGAR EPIMERASE"/>
    <property type="match status" value="1"/>
</dbReference>
<dbReference type="InterPro" id="IPR029045">
    <property type="entry name" value="ClpP/crotonase-like_dom_sf"/>
</dbReference>
<feature type="binding site" evidence="3">
    <location>
        <position position="275"/>
    </location>
    <ligand>
        <name>substrate</name>
        <note>ligand shared between two neighboring subunits</note>
    </ligand>
</feature>
<sequence>MPDARTIPNTQDAAIATWISSGEYADISYRTSDEGIALVTIERPHRRNAFRPRTSAELVHALATARHDSAVRVVLLRGAGEKAFCSGADLSERTGDGETPTPGAVAPANVLDVQVAIRRIEKPVIALVAGYAVGGGQVLHQVCDLSIAADNAVFGQVGPRVGSFDGGYGINLLAKQVGHKRAKEIWFLCRQYGAEKALDWGLVNAVVPVAELLDEGINWARELVAMSPAALRLLKSSVNAEEDGLHGIAQLANDSCLLYYGTDEAAEGAEAFMGKRAPDFTGKSVF</sequence>
<comment type="similarity">
    <text evidence="3">Belongs to the enoyl-CoA hydratase/isomerase family. MenB subfamily.</text>
</comment>
<comment type="caution">
    <text evidence="3">Lacks conserved residue(s) required for the propagation of feature annotation.</text>
</comment>
<organism evidence="4 5">
    <name type="scientific">Rhodococcoides kyotonense</name>
    <dbReference type="NCBI Taxonomy" id="398843"/>
    <lineage>
        <taxon>Bacteria</taxon>
        <taxon>Bacillati</taxon>
        <taxon>Actinomycetota</taxon>
        <taxon>Actinomycetes</taxon>
        <taxon>Mycobacteriales</taxon>
        <taxon>Nocardiaceae</taxon>
        <taxon>Rhodococcoides</taxon>
    </lineage>
</organism>
<feature type="binding site" evidence="3">
    <location>
        <position position="260"/>
    </location>
    <ligand>
        <name>substrate</name>
        <note>ligand shared between two neighboring subunits</note>
    </ligand>
</feature>
<protein>
    <recommendedName>
        <fullName evidence="3">1,4-dihydroxy-2-naphthoyl-CoA synthase</fullName>
        <shortName evidence="3">DHNA-CoA synthase</shortName>
        <ecNumber evidence="3">4.1.3.36</ecNumber>
    </recommendedName>
</protein>
<proteinExistence type="inferred from homology"/>
<comment type="pathway">
    <text evidence="3">Quinol/quinone metabolism; menaquinone biosynthesis.</text>
</comment>
<accession>A0A239JXK2</accession>
<dbReference type="GO" id="GO:0008935">
    <property type="term" value="F:1,4-dihydroxy-2-naphthoyl-CoA synthase activity"/>
    <property type="evidence" value="ECO:0007669"/>
    <property type="project" value="UniProtKB-UniRule"/>
</dbReference>
<keyword evidence="5" id="KW-1185">Reference proteome</keyword>
<dbReference type="UniPathway" id="UPA00079"/>
<feature type="binding site" description="in other chain" evidence="3">
    <location>
        <begin position="131"/>
        <end position="135"/>
    </location>
    <ligand>
        <name>substrate</name>
        <note>ligand shared between two neighboring subunits</note>
    </ligand>
</feature>
<dbReference type="CDD" id="cd06558">
    <property type="entry name" value="crotonase-like"/>
    <property type="match status" value="1"/>
</dbReference>
<evidence type="ECO:0000313" key="5">
    <source>
        <dbReference type="Proteomes" id="UP000198327"/>
    </source>
</evidence>
<comment type="function">
    <text evidence="3">Converts o-succinylbenzoyl-CoA (OSB-CoA) to 1,4-dihydroxy-2-naphthoyl-CoA (DHNA-CoA).</text>
</comment>
<dbReference type="InterPro" id="IPR014748">
    <property type="entry name" value="Enoyl-CoA_hydra_C"/>
</dbReference>
<evidence type="ECO:0000256" key="3">
    <source>
        <dbReference type="HAMAP-Rule" id="MF_01934"/>
    </source>
</evidence>
<dbReference type="UniPathway" id="UPA01057">
    <property type="reaction ID" value="UER00167"/>
</dbReference>
<dbReference type="InterPro" id="IPR010198">
    <property type="entry name" value="DHNA-CoA_synthase_MenB"/>
</dbReference>
<dbReference type="GO" id="GO:0009234">
    <property type="term" value="P:menaquinone biosynthetic process"/>
    <property type="evidence" value="ECO:0007669"/>
    <property type="project" value="UniProtKB-UniRule"/>
</dbReference>
<comment type="catalytic activity">
    <reaction evidence="1 3">
        <text>2-succinylbenzoyl-CoA + H(+) = 1,4-dihydroxy-2-naphthoyl-CoA + H2O</text>
        <dbReference type="Rhea" id="RHEA:26562"/>
        <dbReference type="ChEBI" id="CHEBI:15377"/>
        <dbReference type="ChEBI" id="CHEBI:15378"/>
        <dbReference type="ChEBI" id="CHEBI:57364"/>
        <dbReference type="ChEBI" id="CHEBI:58897"/>
        <dbReference type="EC" id="4.1.3.36"/>
    </reaction>
</comment>
<dbReference type="EC" id="4.1.3.36" evidence="3"/>
<comment type="pathway">
    <text evidence="3">Quinol/quinone metabolism; 1,4-dihydroxy-2-naphthoate biosynthesis; 1,4-dihydroxy-2-naphthoate from chorismate: step 6/7.</text>
</comment>
<feature type="site" description="Important for catalysis" evidence="3">
    <location>
        <position position="260"/>
    </location>
</feature>
<dbReference type="InterPro" id="IPR001753">
    <property type="entry name" value="Enoyl-CoA_hydra/iso"/>
</dbReference>
<dbReference type="PANTHER" id="PTHR43113:SF1">
    <property type="entry name" value="1,4-DIHYDROXY-2-NAPHTHOYL-COA SYNTHASE, PEROXISOMAL"/>
    <property type="match status" value="1"/>
</dbReference>
<dbReference type="Gene3D" id="1.10.12.10">
    <property type="entry name" value="Lyase 2-enoyl-coa Hydratase, Chain A, domain 2"/>
    <property type="match status" value="1"/>
</dbReference>
<dbReference type="RefSeq" id="WP_089248076.1">
    <property type="nucleotide sequence ID" value="NZ_FZOW01000009.1"/>
</dbReference>
<dbReference type="OrthoDB" id="9807606at2"/>
<gene>
    <name evidence="3" type="primary">menB</name>
    <name evidence="4" type="ORF">SAMN05421642_109134</name>
</gene>
<keyword evidence="2 3" id="KW-0456">Lyase</keyword>
<dbReference type="AlphaFoldDB" id="A0A239JXK2"/>